<organism evidence="1 2">
    <name type="scientific">Aphis glycines</name>
    <name type="common">Soybean aphid</name>
    <dbReference type="NCBI Taxonomy" id="307491"/>
    <lineage>
        <taxon>Eukaryota</taxon>
        <taxon>Metazoa</taxon>
        <taxon>Ecdysozoa</taxon>
        <taxon>Arthropoda</taxon>
        <taxon>Hexapoda</taxon>
        <taxon>Insecta</taxon>
        <taxon>Pterygota</taxon>
        <taxon>Neoptera</taxon>
        <taxon>Paraneoptera</taxon>
        <taxon>Hemiptera</taxon>
        <taxon>Sternorrhyncha</taxon>
        <taxon>Aphidomorpha</taxon>
        <taxon>Aphidoidea</taxon>
        <taxon>Aphididae</taxon>
        <taxon>Aphidini</taxon>
        <taxon>Aphis</taxon>
        <taxon>Aphis</taxon>
    </lineage>
</organism>
<accession>A0A6G0TNE5</accession>
<proteinExistence type="predicted"/>
<evidence type="ECO:0000313" key="1">
    <source>
        <dbReference type="EMBL" id="KAE9534906.1"/>
    </source>
</evidence>
<keyword evidence="2" id="KW-1185">Reference proteome</keyword>
<name>A0A6G0TNE5_APHGL</name>
<protein>
    <submittedName>
        <fullName evidence="1">Uncharacterized protein</fullName>
    </submittedName>
</protein>
<reference evidence="1 2" key="1">
    <citation type="submission" date="2019-08" db="EMBL/GenBank/DDBJ databases">
        <title>The genome of the soybean aphid Biotype 1, its phylome, world population structure and adaptation to the North American continent.</title>
        <authorList>
            <person name="Giordano R."/>
            <person name="Donthu R.K."/>
            <person name="Hernandez A.G."/>
            <person name="Wright C.L."/>
            <person name="Zimin A.V."/>
        </authorList>
    </citation>
    <scope>NUCLEOTIDE SEQUENCE [LARGE SCALE GENOMIC DNA]</scope>
    <source>
        <tissue evidence="1">Whole aphids</tissue>
    </source>
</reference>
<dbReference type="Proteomes" id="UP000475862">
    <property type="component" value="Unassembled WGS sequence"/>
</dbReference>
<evidence type="ECO:0000313" key="2">
    <source>
        <dbReference type="Proteomes" id="UP000475862"/>
    </source>
</evidence>
<gene>
    <name evidence="1" type="ORF">AGLY_008198</name>
</gene>
<sequence length="207" mass="24116">MIYKILYILEETYSYVDCHGPLESGPQVVMLSNNKISIIQKQITYHLPTYVDSTTKLHDKKDENPIVTTIKQHSFLYRFLSKIPVLTIQNNRLKQKLNYRKTGIFILKWVQKISSLFGFNFDGLAAATECATSFNILLFKLKNRTNLCYMTLVIASLYTYIYRLIVHDGYISCDYYNTGKRINATNNPRVVDRKIRSHLNLRNTVSL</sequence>
<dbReference type="AlphaFoldDB" id="A0A6G0TNE5"/>
<dbReference type="EMBL" id="VYZN01000027">
    <property type="protein sequence ID" value="KAE9534906.1"/>
    <property type="molecule type" value="Genomic_DNA"/>
</dbReference>
<comment type="caution">
    <text evidence="1">The sequence shown here is derived from an EMBL/GenBank/DDBJ whole genome shotgun (WGS) entry which is preliminary data.</text>
</comment>